<dbReference type="Gene3D" id="3.40.1360.10">
    <property type="match status" value="1"/>
</dbReference>
<dbReference type="Pfam" id="PF08275">
    <property type="entry name" value="DNAG_N"/>
    <property type="match status" value="1"/>
</dbReference>
<dbReference type="PANTHER" id="PTHR30313">
    <property type="entry name" value="DNA PRIMASE"/>
    <property type="match status" value="1"/>
</dbReference>
<feature type="region of interest" description="Disordered" evidence="13">
    <location>
        <begin position="406"/>
        <end position="425"/>
    </location>
</feature>
<dbReference type="EMBL" id="UGHX01000002">
    <property type="protein sequence ID" value="STP14256.1"/>
    <property type="molecule type" value="Genomic_DNA"/>
</dbReference>
<keyword evidence="8 12" id="KW-0862">Zinc</keyword>
<keyword evidence="9" id="KW-0460">Magnesium</keyword>
<dbReference type="AlphaFoldDB" id="A0A377JX37"/>
<dbReference type="SUPFAM" id="SSF57783">
    <property type="entry name" value="Zinc beta-ribbon"/>
    <property type="match status" value="1"/>
</dbReference>
<keyword evidence="3 12" id="KW-0808">Transferase</keyword>
<feature type="compositionally biased region" description="Polar residues" evidence="13">
    <location>
        <begin position="408"/>
        <end position="425"/>
    </location>
</feature>
<dbReference type="NCBIfam" id="TIGR01391">
    <property type="entry name" value="dnaG"/>
    <property type="match status" value="1"/>
</dbReference>
<dbReference type="InterPro" id="IPR030846">
    <property type="entry name" value="DnaG_bac"/>
</dbReference>
<reference evidence="16 17" key="1">
    <citation type="submission" date="2018-06" db="EMBL/GenBank/DDBJ databases">
        <authorList>
            <consortium name="Pathogen Informatics"/>
            <person name="Doyle S."/>
        </authorList>
    </citation>
    <scope>NUCLEOTIDE SEQUENCE [LARGE SCALE GENOMIC DNA]</scope>
    <source>
        <strain evidence="16 17">NCTC12219</strain>
    </source>
</reference>
<gene>
    <name evidence="16" type="primary">dnaG_3</name>
    <name evidence="12" type="synonym">dnaG</name>
    <name evidence="15" type="synonym">dnaG_1</name>
    <name evidence="15" type="ORF">NCTC12219_00941</name>
    <name evidence="16" type="ORF">NCTC12219_01803</name>
</gene>
<evidence type="ECO:0000256" key="9">
    <source>
        <dbReference type="ARBA" id="ARBA00022842"/>
    </source>
</evidence>
<dbReference type="GO" id="GO:0000428">
    <property type="term" value="C:DNA-directed RNA polymerase complex"/>
    <property type="evidence" value="ECO:0007669"/>
    <property type="project" value="UniProtKB-KW"/>
</dbReference>
<evidence type="ECO:0000256" key="2">
    <source>
        <dbReference type="ARBA" id="ARBA00022515"/>
    </source>
</evidence>
<dbReference type="FunFam" id="3.90.580.10:FF:000001">
    <property type="entry name" value="DNA primase"/>
    <property type="match status" value="1"/>
</dbReference>
<comment type="function">
    <text evidence="12">RNA polymerase that catalyzes the synthesis of short RNA molecules used as primers for DNA polymerase during DNA replication.</text>
</comment>
<comment type="subunit">
    <text evidence="12">Monomer. Interacts with DnaB.</text>
</comment>
<evidence type="ECO:0000256" key="11">
    <source>
        <dbReference type="ARBA" id="ARBA00023163"/>
    </source>
</evidence>
<dbReference type="CDD" id="cd03364">
    <property type="entry name" value="TOPRIM_DnaG_primases"/>
    <property type="match status" value="1"/>
</dbReference>
<dbReference type="InterPro" id="IPR002694">
    <property type="entry name" value="Znf_CHC2"/>
</dbReference>
<dbReference type="GO" id="GO:1990077">
    <property type="term" value="C:primosome complex"/>
    <property type="evidence" value="ECO:0007669"/>
    <property type="project" value="UniProtKB-KW"/>
</dbReference>
<proteinExistence type="inferred from homology"/>
<evidence type="ECO:0000256" key="12">
    <source>
        <dbReference type="HAMAP-Rule" id="MF_00974"/>
    </source>
</evidence>
<dbReference type="InterPro" id="IPR013264">
    <property type="entry name" value="DNAG_N"/>
</dbReference>
<name>A0A377JX37_9HELI</name>
<dbReference type="PANTHER" id="PTHR30313:SF2">
    <property type="entry name" value="DNA PRIMASE"/>
    <property type="match status" value="1"/>
</dbReference>
<dbReference type="SUPFAM" id="SSF56731">
    <property type="entry name" value="DNA primase core"/>
    <property type="match status" value="1"/>
</dbReference>
<dbReference type="GO" id="GO:0006269">
    <property type="term" value="P:DNA replication, synthesis of primer"/>
    <property type="evidence" value="ECO:0007669"/>
    <property type="project" value="UniProtKB-UniRule"/>
</dbReference>
<organism evidence="16 17">
    <name type="scientific">Helicobacter cinaedi</name>
    <dbReference type="NCBI Taxonomy" id="213"/>
    <lineage>
        <taxon>Bacteria</taxon>
        <taxon>Pseudomonadati</taxon>
        <taxon>Campylobacterota</taxon>
        <taxon>Epsilonproteobacteria</taxon>
        <taxon>Campylobacterales</taxon>
        <taxon>Helicobacteraceae</taxon>
        <taxon>Helicobacter</taxon>
    </lineage>
</organism>
<dbReference type="Proteomes" id="UP000255103">
    <property type="component" value="Unassembled WGS sequence"/>
</dbReference>
<keyword evidence="7 12" id="KW-0863">Zinc-finger</keyword>
<dbReference type="Pfam" id="PF13155">
    <property type="entry name" value="Toprim_2"/>
    <property type="match status" value="1"/>
</dbReference>
<dbReference type="GO" id="GO:0003677">
    <property type="term" value="F:DNA binding"/>
    <property type="evidence" value="ECO:0007669"/>
    <property type="project" value="UniProtKB-KW"/>
</dbReference>
<evidence type="ECO:0000256" key="10">
    <source>
        <dbReference type="ARBA" id="ARBA00023125"/>
    </source>
</evidence>
<keyword evidence="1 12" id="KW-0240">DNA-directed RNA polymerase</keyword>
<dbReference type="InterPro" id="IPR050219">
    <property type="entry name" value="DnaG_primase"/>
</dbReference>
<dbReference type="RefSeq" id="WP_115721759.1">
    <property type="nucleotide sequence ID" value="NZ_UGHX01000001.1"/>
</dbReference>
<evidence type="ECO:0000256" key="5">
    <source>
        <dbReference type="ARBA" id="ARBA00022705"/>
    </source>
</evidence>
<dbReference type="HAMAP" id="MF_00974">
    <property type="entry name" value="DNA_primase_DnaG"/>
    <property type="match status" value="1"/>
</dbReference>
<evidence type="ECO:0000256" key="8">
    <source>
        <dbReference type="ARBA" id="ARBA00022833"/>
    </source>
</evidence>
<sequence>MITNLQELKDRANILEVVEHFLPLKKAGANYTHNCPFHNEKTPSFFVNPSKNIFSCFGCGKSGDSIKFLQEYKKLSFIEAVEEVANILNFTLEYEKSQNHTNTKSLFEVLEKANEIFYKELQSQEKVLQYLHNRGLNDEMLKKYDFGYCSLRAINELKSLYSIDLLEKSGILKQGKCFLHFRVTIAIRDSSYKVRGFSGRTHPYNDFRTAPKYINSAENAIFKKSFILYGSYIAKASIKNTNQIIVCEGFMDTIAFHKFEYKNAVCCIGTAFNKSHLAHIYRLGSENCEIIFSFDNDEAGVNATLRALKLCYENHCYNASVVVLDSKQKDLGEFLTQQEKPKMTKIHGFKYFVKMSCEKAKSPQEKDKAYFECLKVINHAPPFVRADFEKVASSLLPKQAFNALKTPSVPTQNKSHANAENTPQSRPYNLNNAILLTILQDDEFAYIAKNYLSPSDFAREQDFINALEKNYTALPFVKNATILSSDEWSISLEAFKKQGLQRQLNKALQDKDFKLAELLRGELIKIKNISFLK</sequence>
<comment type="domain">
    <text evidence="12">Contains an N-terminal zinc-binding domain, a central core domain that contains the primase activity, and a C-terminal DnaB-binding domain.</text>
</comment>
<evidence type="ECO:0000313" key="15">
    <source>
        <dbReference type="EMBL" id="STP11058.1"/>
    </source>
</evidence>
<keyword evidence="11 12" id="KW-0804">Transcription</keyword>
<dbReference type="GO" id="GO:0003899">
    <property type="term" value="F:DNA-directed RNA polymerase activity"/>
    <property type="evidence" value="ECO:0007669"/>
    <property type="project" value="UniProtKB-UniRule"/>
</dbReference>
<dbReference type="InterPro" id="IPR006171">
    <property type="entry name" value="TOPRIM_dom"/>
</dbReference>
<evidence type="ECO:0000256" key="7">
    <source>
        <dbReference type="ARBA" id="ARBA00022771"/>
    </source>
</evidence>
<keyword evidence="10 12" id="KW-0238">DNA-binding</keyword>
<evidence type="ECO:0000313" key="17">
    <source>
        <dbReference type="Proteomes" id="UP000255103"/>
    </source>
</evidence>
<dbReference type="InterPro" id="IPR037068">
    <property type="entry name" value="DNA_primase_core_N_sf"/>
</dbReference>
<keyword evidence="4 12" id="KW-0548">Nucleotidyltransferase</keyword>
<feature type="zinc finger region" description="CHC2-type" evidence="12">
    <location>
        <begin position="35"/>
        <end position="59"/>
    </location>
</feature>
<evidence type="ECO:0000313" key="16">
    <source>
        <dbReference type="EMBL" id="STP14256.1"/>
    </source>
</evidence>
<dbReference type="EC" id="2.7.7.101" evidence="12"/>
<dbReference type="GO" id="GO:0005737">
    <property type="term" value="C:cytoplasm"/>
    <property type="evidence" value="ECO:0007669"/>
    <property type="project" value="TreeGrafter"/>
</dbReference>
<protein>
    <recommendedName>
        <fullName evidence="12">DNA primase</fullName>
        <ecNumber evidence="12">2.7.7.101</ecNumber>
    </recommendedName>
</protein>
<dbReference type="EMBL" id="UGHX01000001">
    <property type="protein sequence ID" value="STP11058.1"/>
    <property type="molecule type" value="Genomic_DNA"/>
</dbReference>
<evidence type="ECO:0000256" key="4">
    <source>
        <dbReference type="ARBA" id="ARBA00022695"/>
    </source>
</evidence>
<feature type="domain" description="Toprim" evidence="14">
    <location>
        <begin position="242"/>
        <end position="327"/>
    </location>
</feature>
<accession>A0A377JX37</accession>
<dbReference type="SMART" id="SM00493">
    <property type="entry name" value="TOPRIM"/>
    <property type="match status" value="1"/>
</dbReference>
<comment type="catalytic activity">
    <reaction evidence="12">
        <text>ssDNA + n NTP = ssDNA/pppN(pN)n-1 hybrid + (n-1) diphosphate.</text>
        <dbReference type="EC" id="2.7.7.101"/>
    </reaction>
</comment>
<keyword evidence="6 12" id="KW-0479">Metal-binding</keyword>
<evidence type="ECO:0000256" key="13">
    <source>
        <dbReference type="SAM" id="MobiDB-lite"/>
    </source>
</evidence>
<evidence type="ECO:0000256" key="6">
    <source>
        <dbReference type="ARBA" id="ARBA00022723"/>
    </source>
</evidence>
<dbReference type="SMART" id="SM00400">
    <property type="entry name" value="ZnF_CHCC"/>
    <property type="match status" value="1"/>
</dbReference>
<dbReference type="InterPro" id="IPR034151">
    <property type="entry name" value="TOPRIM_DnaG_bac"/>
</dbReference>
<evidence type="ECO:0000259" key="14">
    <source>
        <dbReference type="PROSITE" id="PS50880"/>
    </source>
</evidence>
<keyword evidence="2 12" id="KW-0639">Primosome</keyword>
<dbReference type="InterPro" id="IPR036977">
    <property type="entry name" value="DNA_primase_Znf_CHC2"/>
</dbReference>
<dbReference type="Pfam" id="PF01807">
    <property type="entry name" value="Zn_ribbon_DnaG"/>
    <property type="match status" value="1"/>
</dbReference>
<dbReference type="Gene3D" id="3.90.980.10">
    <property type="entry name" value="DNA primase, catalytic core, N-terminal domain"/>
    <property type="match status" value="1"/>
</dbReference>
<comment type="similarity">
    <text evidence="12">Belongs to the DnaG primase family.</text>
</comment>
<dbReference type="InterPro" id="IPR006295">
    <property type="entry name" value="DNA_primase_DnaG"/>
</dbReference>
<keyword evidence="5 12" id="KW-0235">DNA replication</keyword>
<dbReference type="PROSITE" id="PS50880">
    <property type="entry name" value="TOPRIM"/>
    <property type="match status" value="1"/>
</dbReference>
<dbReference type="GO" id="GO:0008270">
    <property type="term" value="F:zinc ion binding"/>
    <property type="evidence" value="ECO:0007669"/>
    <property type="project" value="UniProtKB-UniRule"/>
</dbReference>
<evidence type="ECO:0000256" key="1">
    <source>
        <dbReference type="ARBA" id="ARBA00022478"/>
    </source>
</evidence>
<evidence type="ECO:0000256" key="3">
    <source>
        <dbReference type="ARBA" id="ARBA00022679"/>
    </source>
</evidence>
<comment type="cofactor">
    <cofactor evidence="12">
        <name>Zn(2+)</name>
        <dbReference type="ChEBI" id="CHEBI:29105"/>
    </cofactor>
    <text evidence="12">Binds 1 zinc ion per monomer.</text>
</comment>
<dbReference type="Gene3D" id="3.90.580.10">
    <property type="entry name" value="Zinc finger, CHC2-type domain"/>
    <property type="match status" value="1"/>
</dbReference>